<dbReference type="NCBIfam" id="TIGR02937">
    <property type="entry name" value="sigma70-ECF"/>
    <property type="match status" value="1"/>
</dbReference>
<evidence type="ECO:0000259" key="7">
    <source>
        <dbReference type="Pfam" id="PF08281"/>
    </source>
</evidence>
<sequence>MGNRVDEKDLLILLDRARAGDEEAFAALYRSVRPMARHTAQSLVHDPHTADDLVQEAFYLVLRAVRSGRGPTDSFASYVQSTVRRLAYRYFAKQNRTIITDDEAVWERNVGSVPTQNVGLASDAWARLPPRWRSILWLIEVDRYTPAELAPKMSMTPNAVSSLLNRARQALRSTYQTLQESEQYALASHTGGAVTAAYPSTADRQHRSIHIAAT</sequence>
<dbReference type="Pfam" id="PF04542">
    <property type="entry name" value="Sigma70_r2"/>
    <property type="match status" value="1"/>
</dbReference>
<evidence type="ECO:0000313" key="9">
    <source>
        <dbReference type="Proteomes" id="UP000475214"/>
    </source>
</evidence>
<dbReference type="AlphaFoldDB" id="A0A6L9SF36"/>
<evidence type="ECO:0000259" key="6">
    <source>
        <dbReference type="Pfam" id="PF04542"/>
    </source>
</evidence>
<dbReference type="InterPro" id="IPR039425">
    <property type="entry name" value="RNA_pol_sigma-70-like"/>
</dbReference>
<evidence type="ECO:0000313" key="8">
    <source>
        <dbReference type="EMBL" id="NEE03274.1"/>
    </source>
</evidence>
<dbReference type="InterPro" id="IPR013249">
    <property type="entry name" value="RNA_pol_sigma70_r4_t2"/>
</dbReference>
<keyword evidence="4" id="KW-0238">DNA-binding</keyword>
<dbReference type="GO" id="GO:0003677">
    <property type="term" value="F:DNA binding"/>
    <property type="evidence" value="ECO:0007669"/>
    <property type="project" value="UniProtKB-KW"/>
</dbReference>
<dbReference type="RefSeq" id="WP_163742819.1">
    <property type="nucleotide sequence ID" value="NZ_JAAGOA010000021.1"/>
</dbReference>
<accession>A0A6L9SF36</accession>
<dbReference type="InterPro" id="IPR007627">
    <property type="entry name" value="RNA_pol_sigma70_r2"/>
</dbReference>
<dbReference type="InterPro" id="IPR014284">
    <property type="entry name" value="RNA_pol_sigma-70_dom"/>
</dbReference>
<organism evidence="8 9">
    <name type="scientific">Phytoactinopolyspora halotolerans</name>
    <dbReference type="NCBI Taxonomy" id="1981512"/>
    <lineage>
        <taxon>Bacteria</taxon>
        <taxon>Bacillati</taxon>
        <taxon>Actinomycetota</taxon>
        <taxon>Actinomycetes</taxon>
        <taxon>Jiangellales</taxon>
        <taxon>Jiangellaceae</taxon>
        <taxon>Phytoactinopolyspora</taxon>
    </lineage>
</organism>
<dbReference type="Gene3D" id="1.10.10.10">
    <property type="entry name" value="Winged helix-like DNA-binding domain superfamily/Winged helix DNA-binding domain"/>
    <property type="match status" value="1"/>
</dbReference>
<dbReference type="Proteomes" id="UP000475214">
    <property type="component" value="Unassembled WGS sequence"/>
</dbReference>
<dbReference type="GO" id="GO:0016987">
    <property type="term" value="F:sigma factor activity"/>
    <property type="evidence" value="ECO:0007669"/>
    <property type="project" value="UniProtKB-KW"/>
</dbReference>
<evidence type="ECO:0000256" key="5">
    <source>
        <dbReference type="ARBA" id="ARBA00023163"/>
    </source>
</evidence>
<gene>
    <name evidence="8" type="ORF">G1H10_24200</name>
</gene>
<reference evidence="8 9" key="1">
    <citation type="submission" date="2020-02" db="EMBL/GenBank/DDBJ databases">
        <authorList>
            <person name="Li X.-J."/>
            <person name="Han X.-M."/>
        </authorList>
    </citation>
    <scope>NUCLEOTIDE SEQUENCE [LARGE SCALE GENOMIC DNA]</scope>
    <source>
        <strain evidence="8 9">CCTCC AB 2017055</strain>
    </source>
</reference>
<dbReference type="PANTHER" id="PTHR43133:SF8">
    <property type="entry name" value="RNA POLYMERASE SIGMA FACTOR HI_1459-RELATED"/>
    <property type="match status" value="1"/>
</dbReference>
<dbReference type="PANTHER" id="PTHR43133">
    <property type="entry name" value="RNA POLYMERASE ECF-TYPE SIGMA FACTO"/>
    <property type="match status" value="1"/>
</dbReference>
<dbReference type="EMBL" id="JAAGOA010000021">
    <property type="protein sequence ID" value="NEE03274.1"/>
    <property type="molecule type" value="Genomic_DNA"/>
</dbReference>
<dbReference type="GO" id="GO:0006352">
    <property type="term" value="P:DNA-templated transcription initiation"/>
    <property type="evidence" value="ECO:0007669"/>
    <property type="project" value="InterPro"/>
</dbReference>
<name>A0A6L9SF36_9ACTN</name>
<dbReference type="SUPFAM" id="SSF88659">
    <property type="entry name" value="Sigma3 and sigma4 domains of RNA polymerase sigma factors"/>
    <property type="match status" value="1"/>
</dbReference>
<dbReference type="Pfam" id="PF08281">
    <property type="entry name" value="Sigma70_r4_2"/>
    <property type="match status" value="1"/>
</dbReference>
<keyword evidence="2" id="KW-0805">Transcription regulation</keyword>
<keyword evidence="5" id="KW-0804">Transcription</keyword>
<feature type="domain" description="RNA polymerase sigma-70 region 2" evidence="6">
    <location>
        <begin position="28"/>
        <end position="97"/>
    </location>
</feature>
<feature type="domain" description="RNA polymerase sigma factor 70 region 4 type 2" evidence="7">
    <location>
        <begin position="126"/>
        <end position="171"/>
    </location>
</feature>
<dbReference type="Gene3D" id="1.10.1740.10">
    <property type="match status" value="1"/>
</dbReference>
<comment type="similarity">
    <text evidence="1">Belongs to the sigma-70 factor family. ECF subfamily.</text>
</comment>
<keyword evidence="9" id="KW-1185">Reference proteome</keyword>
<dbReference type="InterPro" id="IPR036388">
    <property type="entry name" value="WH-like_DNA-bd_sf"/>
</dbReference>
<dbReference type="InterPro" id="IPR013325">
    <property type="entry name" value="RNA_pol_sigma_r2"/>
</dbReference>
<evidence type="ECO:0000256" key="3">
    <source>
        <dbReference type="ARBA" id="ARBA00023082"/>
    </source>
</evidence>
<keyword evidence="3" id="KW-0731">Sigma factor</keyword>
<evidence type="ECO:0000256" key="2">
    <source>
        <dbReference type="ARBA" id="ARBA00023015"/>
    </source>
</evidence>
<dbReference type="InterPro" id="IPR013324">
    <property type="entry name" value="RNA_pol_sigma_r3/r4-like"/>
</dbReference>
<comment type="caution">
    <text evidence="8">The sequence shown here is derived from an EMBL/GenBank/DDBJ whole genome shotgun (WGS) entry which is preliminary data.</text>
</comment>
<dbReference type="SUPFAM" id="SSF88946">
    <property type="entry name" value="Sigma2 domain of RNA polymerase sigma factors"/>
    <property type="match status" value="1"/>
</dbReference>
<evidence type="ECO:0000256" key="4">
    <source>
        <dbReference type="ARBA" id="ARBA00023125"/>
    </source>
</evidence>
<proteinExistence type="inferred from homology"/>
<protein>
    <submittedName>
        <fullName evidence="8">Sigma-70 family RNA polymerase sigma factor</fullName>
    </submittedName>
</protein>
<evidence type="ECO:0000256" key="1">
    <source>
        <dbReference type="ARBA" id="ARBA00010641"/>
    </source>
</evidence>